<evidence type="ECO:0000313" key="2">
    <source>
        <dbReference type="EnsemblPlants" id="PNT75534"/>
    </source>
</evidence>
<organism evidence="1">
    <name type="scientific">Brachypodium distachyon</name>
    <name type="common">Purple false brome</name>
    <name type="synonym">Trachynia distachya</name>
    <dbReference type="NCBI Taxonomy" id="15368"/>
    <lineage>
        <taxon>Eukaryota</taxon>
        <taxon>Viridiplantae</taxon>
        <taxon>Streptophyta</taxon>
        <taxon>Embryophyta</taxon>
        <taxon>Tracheophyta</taxon>
        <taxon>Spermatophyta</taxon>
        <taxon>Magnoliopsida</taxon>
        <taxon>Liliopsida</taxon>
        <taxon>Poales</taxon>
        <taxon>Poaceae</taxon>
        <taxon>BOP clade</taxon>
        <taxon>Pooideae</taxon>
        <taxon>Stipodae</taxon>
        <taxon>Brachypodieae</taxon>
        <taxon>Brachypodium</taxon>
    </lineage>
</organism>
<reference evidence="2" key="3">
    <citation type="submission" date="2018-08" db="UniProtKB">
        <authorList>
            <consortium name="EnsemblPlants"/>
        </authorList>
    </citation>
    <scope>IDENTIFICATION</scope>
    <source>
        <strain evidence="2">cv. Bd21</strain>
    </source>
</reference>
<dbReference type="InParanoid" id="A0A2K2DMM8"/>
<protein>
    <recommendedName>
        <fullName evidence="4">Reverse transcriptase zinc-binding domain-containing protein</fullName>
    </recommendedName>
</protein>
<dbReference type="OrthoDB" id="672571at2759"/>
<evidence type="ECO:0008006" key="4">
    <source>
        <dbReference type="Google" id="ProtNLM"/>
    </source>
</evidence>
<dbReference type="Proteomes" id="UP000008810">
    <property type="component" value="Chromosome 1"/>
</dbReference>
<dbReference type="FunCoup" id="A0A2K2DMM8">
    <property type="interactions" value="245"/>
</dbReference>
<proteinExistence type="predicted"/>
<dbReference type="Gramene" id="PNT75534">
    <property type="protein sequence ID" value="PNT75534"/>
    <property type="gene ID" value="BRADI_1g34168v3"/>
</dbReference>
<dbReference type="EnsemblPlants" id="PNT75534">
    <property type="protein sequence ID" value="PNT75534"/>
    <property type="gene ID" value="BRADI_1g34168v3"/>
</dbReference>
<accession>A0A2K2DMM8</accession>
<name>A0A2K2DMM8_BRADI</name>
<keyword evidence="3" id="KW-1185">Reference proteome</keyword>
<dbReference type="PANTHER" id="PTHR36617">
    <property type="entry name" value="PROTEIN, PUTATIVE-RELATED"/>
    <property type="match status" value="1"/>
</dbReference>
<dbReference type="AlphaFoldDB" id="A0A2K2DMM8"/>
<evidence type="ECO:0000313" key="1">
    <source>
        <dbReference type="EMBL" id="PNT75534.1"/>
    </source>
</evidence>
<evidence type="ECO:0000313" key="3">
    <source>
        <dbReference type="Proteomes" id="UP000008810"/>
    </source>
</evidence>
<dbReference type="PANTHER" id="PTHR36617:SF8">
    <property type="entry name" value="OS10G0457800 PROTEIN"/>
    <property type="match status" value="1"/>
</dbReference>
<reference evidence="1" key="2">
    <citation type="submission" date="2017-06" db="EMBL/GenBank/DDBJ databases">
        <title>WGS assembly of Brachypodium distachyon.</title>
        <authorList>
            <consortium name="The International Brachypodium Initiative"/>
            <person name="Lucas S."/>
            <person name="Harmon-Smith M."/>
            <person name="Lail K."/>
            <person name="Tice H."/>
            <person name="Grimwood J."/>
            <person name="Bruce D."/>
            <person name="Barry K."/>
            <person name="Shu S."/>
            <person name="Lindquist E."/>
            <person name="Wang M."/>
            <person name="Pitluck S."/>
            <person name="Vogel J.P."/>
            <person name="Garvin D.F."/>
            <person name="Mockler T.C."/>
            <person name="Schmutz J."/>
            <person name="Rokhsar D."/>
            <person name="Bevan M.W."/>
        </authorList>
    </citation>
    <scope>NUCLEOTIDE SEQUENCE</scope>
    <source>
        <strain evidence="1">Bd21</strain>
    </source>
</reference>
<reference evidence="1 2" key="1">
    <citation type="journal article" date="2010" name="Nature">
        <title>Genome sequencing and analysis of the model grass Brachypodium distachyon.</title>
        <authorList>
            <consortium name="International Brachypodium Initiative"/>
        </authorList>
    </citation>
    <scope>NUCLEOTIDE SEQUENCE [LARGE SCALE GENOMIC DNA]</scope>
    <source>
        <strain evidence="1 2">Bd21</strain>
    </source>
</reference>
<sequence>MPWKGLPTPYGLEEMALFRASTHIVLGAGKKALFWHDAWLLDGSTPRDRWPGLFAIASRKNRTVQKELTNRNWVRALLRIDTTQQINDFVTLWECIQETHLSTKNDSISWRWAPLGSYTAALAYRTQFLGLVPPFNSQKIGRPR</sequence>
<gene>
    <name evidence="1" type="ORF">BRADI_1g34168v3</name>
</gene>
<dbReference type="EMBL" id="CM000880">
    <property type="protein sequence ID" value="PNT75534.1"/>
    <property type="molecule type" value="Genomic_DNA"/>
</dbReference>